<sequence>MDTDRIYPKKNLQDKFDEAQKMRTFVFVGVTVAAVTTILSSIAIPLLYNHIQYLQSIMRDEIDFCRQRTMNFYKEVSKTQLITASIADRSKRQSQSNCCGCGLSPQGLPGSPGEDGLPGNDGPPGENGNDAPDHPIPYPTPPKLQDWCFECEALKPGPPGKPGPKGKNGMPGAKGFTASNGLKGKPGPPGVVGPPGEPGLPGLRGTSGGIGQVHDYPGLEGPPGPPGIDGAPGLPGMEGLPGEQGPDGDIGDVGDPGRPGRKGKSGQPGKQGIAGETGSSGACNCPPPRTAPGY</sequence>
<protein>
    <submittedName>
        <fullName evidence="2">Nematode cuticle collagen N-terminal domain-containing protein</fullName>
    </submittedName>
</protein>
<dbReference type="Proteomes" id="UP000887580">
    <property type="component" value="Unplaced"/>
</dbReference>
<accession>A0AC35F6W0</accession>
<evidence type="ECO:0000313" key="2">
    <source>
        <dbReference type="WBParaSite" id="PS1159_v2.g14447.t1"/>
    </source>
</evidence>
<proteinExistence type="predicted"/>
<reference evidence="2" key="1">
    <citation type="submission" date="2022-11" db="UniProtKB">
        <authorList>
            <consortium name="WormBaseParasite"/>
        </authorList>
    </citation>
    <scope>IDENTIFICATION</scope>
</reference>
<name>A0AC35F6W0_9BILA</name>
<organism evidence="1 2">
    <name type="scientific">Panagrolaimus sp. PS1159</name>
    <dbReference type="NCBI Taxonomy" id="55785"/>
    <lineage>
        <taxon>Eukaryota</taxon>
        <taxon>Metazoa</taxon>
        <taxon>Ecdysozoa</taxon>
        <taxon>Nematoda</taxon>
        <taxon>Chromadorea</taxon>
        <taxon>Rhabditida</taxon>
        <taxon>Tylenchina</taxon>
        <taxon>Panagrolaimomorpha</taxon>
        <taxon>Panagrolaimoidea</taxon>
        <taxon>Panagrolaimidae</taxon>
        <taxon>Panagrolaimus</taxon>
    </lineage>
</organism>
<evidence type="ECO:0000313" key="1">
    <source>
        <dbReference type="Proteomes" id="UP000887580"/>
    </source>
</evidence>
<dbReference type="WBParaSite" id="PS1159_v2.g14447.t1">
    <property type="protein sequence ID" value="PS1159_v2.g14447.t1"/>
    <property type="gene ID" value="PS1159_v2.g14447"/>
</dbReference>